<dbReference type="WBParaSite" id="nRc.2.0.1.t30024-RA">
    <property type="protein sequence ID" value="nRc.2.0.1.t30024-RA"/>
    <property type="gene ID" value="nRc.2.0.1.g30024"/>
</dbReference>
<dbReference type="OMA" id="NSHIRYN"/>
<dbReference type="AlphaFoldDB" id="A0A915JVG3"/>
<evidence type="ECO:0000313" key="1">
    <source>
        <dbReference type="Proteomes" id="UP000887565"/>
    </source>
</evidence>
<evidence type="ECO:0000313" key="2">
    <source>
        <dbReference type="WBParaSite" id="nRc.2.0.1.t30024-RA"/>
    </source>
</evidence>
<keyword evidence="1" id="KW-1185">Reference proteome</keyword>
<protein>
    <submittedName>
        <fullName evidence="2">Uncharacterized protein</fullName>
    </submittedName>
</protein>
<accession>A0A915JVG3</accession>
<sequence>MYDEDPWNNNLVQFPSTPMFCNLCNVSPTDAQTRLPGKRVQCRSPYVAEHLASVFAVAVLFVLCNPDKVRSRDDAAASSVGLTCHKWPVILAAGYGKDNPSNRYLAATAASKCDAAGRGSGAAMDETGVAMAAAMIAADFAALDVAGLGDMGAACGACGACGGCGACGACGGCGSCGGCGGCGGCG</sequence>
<proteinExistence type="predicted"/>
<name>A0A915JVG3_ROMCU</name>
<organism evidence="1 2">
    <name type="scientific">Romanomermis culicivorax</name>
    <name type="common">Nematode worm</name>
    <dbReference type="NCBI Taxonomy" id="13658"/>
    <lineage>
        <taxon>Eukaryota</taxon>
        <taxon>Metazoa</taxon>
        <taxon>Ecdysozoa</taxon>
        <taxon>Nematoda</taxon>
        <taxon>Enoplea</taxon>
        <taxon>Dorylaimia</taxon>
        <taxon>Mermithida</taxon>
        <taxon>Mermithoidea</taxon>
        <taxon>Mermithidae</taxon>
        <taxon>Romanomermis</taxon>
    </lineage>
</organism>
<reference evidence="2" key="1">
    <citation type="submission" date="2022-11" db="UniProtKB">
        <authorList>
            <consortium name="WormBaseParasite"/>
        </authorList>
    </citation>
    <scope>IDENTIFICATION</scope>
</reference>
<dbReference type="Proteomes" id="UP000887565">
    <property type="component" value="Unplaced"/>
</dbReference>